<evidence type="ECO:0000256" key="2">
    <source>
        <dbReference type="ARBA" id="ARBA00023043"/>
    </source>
</evidence>
<protein>
    <submittedName>
        <fullName evidence="4">Ankyrin repeat-containing protein</fullName>
    </submittedName>
</protein>
<reference evidence="4" key="1">
    <citation type="journal article" date="2023" name="IMA Fungus">
        <title>Comparative genomic study of the Penicillium genus elucidates a diverse pangenome and 15 lateral gene transfer events.</title>
        <authorList>
            <person name="Petersen C."/>
            <person name="Sorensen T."/>
            <person name="Nielsen M.R."/>
            <person name="Sondergaard T.E."/>
            <person name="Sorensen J.L."/>
            <person name="Fitzpatrick D.A."/>
            <person name="Frisvad J.C."/>
            <person name="Nielsen K.L."/>
        </authorList>
    </citation>
    <scope>NUCLEOTIDE SEQUENCE</scope>
    <source>
        <strain evidence="4">IBT 17514</strain>
    </source>
</reference>
<reference evidence="4" key="2">
    <citation type="submission" date="2023-01" db="EMBL/GenBank/DDBJ databases">
        <authorList>
            <person name="Petersen C."/>
        </authorList>
    </citation>
    <scope>NUCLEOTIDE SEQUENCE</scope>
    <source>
        <strain evidence="4">IBT 17514</strain>
    </source>
</reference>
<feature type="repeat" description="ANK" evidence="3">
    <location>
        <begin position="70"/>
        <end position="102"/>
    </location>
</feature>
<evidence type="ECO:0000313" key="5">
    <source>
        <dbReference type="Proteomes" id="UP001215712"/>
    </source>
</evidence>
<evidence type="ECO:0000256" key="3">
    <source>
        <dbReference type="PROSITE-ProRule" id="PRU00023"/>
    </source>
</evidence>
<feature type="repeat" description="ANK" evidence="3">
    <location>
        <begin position="103"/>
        <end position="120"/>
    </location>
</feature>
<keyword evidence="5" id="KW-1185">Reference proteome</keyword>
<accession>A0AAD6N032</accession>
<dbReference type="GO" id="GO:0010468">
    <property type="term" value="P:regulation of gene expression"/>
    <property type="evidence" value="ECO:0007669"/>
    <property type="project" value="TreeGrafter"/>
</dbReference>
<dbReference type="PANTHER" id="PTHR24124">
    <property type="entry name" value="ANKYRIN REPEAT FAMILY A"/>
    <property type="match status" value="1"/>
</dbReference>
<dbReference type="InterPro" id="IPR002110">
    <property type="entry name" value="Ankyrin_rpt"/>
</dbReference>
<dbReference type="PROSITE" id="PS50088">
    <property type="entry name" value="ANK_REPEAT"/>
    <property type="match status" value="2"/>
</dbReference>
<dbReference type="PANTHER" id="PTHR24124:SF14">
    <property type="entry name" value="CHROMOSOME UNDETERMINED SCAFFOLD_25, WHOLE GENOME SHOTGUN SEQUENCE"/>
    <property type="match status" value="1"/>
</dbReference>
<dbReference type="PROSITE" id="PS50297">
    <property type="entry name" value="ANK_REP_REGION"/>
    <property type="match status" value="2"/>
</dbReference>
<name>A0AAD6N032_9EURO</name>
<evidence type="ECO:0000313" key="4">
    <source>
        <dbReference type="EMBL" id="KAJ5738061.1"/>
    </source>
</evidence>
<dbReference type="AlphaFoldDB" id="A0AAD6N032"/>
<dbReference type="InterPro" id="IPR036770">
    <property type="entry name" value="Ankyrin_rpt-contain_sf"/>
</dbReference>
<dbReference type="GO" id="GO:0005634">
    <property type="term" value="C:nucleus"/>
    <property type="evidence" value="ECO:0007669"/>
    <property type="project" value="TreeGrafter"/>
</dbReference>
<dbReference type="Pfam" id="PF12796">
    <property type="entry name" value="Ank_2"/>
    <property type="match status" value="1"/>
</dbReference>
<gene>
    <name evidence="4" type="ORF">N7493_001216</name>
</gene>
<proteinExistence type="predicted"/>
<sequence length="120" mass="12815">MGPTDNTNGEGINTQANEASLLGANLSISSAVENSLEQDQERQAFQLASTGQQSSQEFDVQNLMLNLLEKGNTPLHQAVSCAQISIVRLPLDRGADQRSVNILGKTPLHLAAELGNTEMV</sequence>
<dbReference type="Gene3D" id="1.25.40.20">
    <property type="entry name" value="Ankyrin repeat-containing domain"/>
    <property type="match status" value="1"/>
</dbReference>
<comment type="caution">
    <text evidence="4">The sequence shown here is derived from an EMBL/GenBank/DDBJ whole genome shotgun (WGS) entry which is preliminary data.</text>
</comment>
<organism evidence="4 5">
    <name type="scientific">Penicillium malachiteum</name>
    <dbReference type="NCBI Taxonomy" id="1324776"/>
    <lineage>
        <taxon>Eukaryota</taxon>
        <taxon>Fungi</taxon>
        <taxon>Dikarya</taxon>
        <taxon>Ascomycota</taxon>
        <taxon>Pezizomycotina</taxon>
        <taxon>Eurotiomycetes</taxon>
        <taxon>Eurotiomycetidae</taxon>
        <taxon>Eurotiales</taxon>
        <taxon>Aspergillaceae</taxon>
        <taxon>Penicillium</taxon>
    </lineage>
</organism>
<keyword evidence="1" id="KW-0677">Repeat</keyword>
<dbReference type="SUPFAM" id="SSF48403">
    <property type="entry name" value="Ankyrin repeat"/>
    <property type="match status" value="1"/>
</dbReference>
<dbReference type="EMBL" id="JAQJAN010000002">
    <property type="protein sequence ID" value="KAJ5738061.1"/>
    <property type="molecule type" value="Genomic_DNA"/>
</dbReference>
<dbReference type="Proteomes" id="UP001215712">
    <property type="component" value="Unassembled WGS sequence"/>
</dbReference>
<keyword evidence="2 3" id="KW-0040">ANK repeat</keyword>
<evidence type="ECO:0000256" key="1">
    <source>
        <dbReference type="ARBA" id="ARBA00022737"/>
    </source>
</evidence>